<proteinExistence type="predicted"/>
<gene>
    <name evidence="1" type="ORF">OOU_Y34scaffold00597g23</name>
</gene>
<organism evidence="1">
    <name type="scientific">Pyricularia oryzae (strain Y34)</name>
    <name type="common">Rice blast fungus</name>
    <name type="synonym">Magnaporthe oryzae</name>
    <dbReference type="NCBI Taxonomy" id="1143189"/>
    <lineage>
        <taxon>Eukaryota</taxon>
        <taxon>Fungi</taxon>
        <taxon>Dikarya</taxon>
        <taxon>Ascomycota</taxon>
        <taxon>Pezizomycotina</taxon>
        <taxon>Sordariomycetes</taxon>
        <taxon>Sordariomycetidae</taxon>
        <taxon>Magnaporthales</taxon>
        <taxon>Pyriculariaceae</taxon>
        <taxon>Pyricularia</taxon>
    </lineage>
</organism>
<accession>A0AA97PJX8</accession>
<sequence length="89" mass="9391">MSLTLLGIHHAAPAPLTPSKIATRSGKVFKDVLFVSASACPRIGVLREPAGRGPCAPEHLCQCQSSSKHMLSTKMPASDTDSNQTAFET</sequence>
<name>A0AA97PJX8_PYRO3</name>
<dbReference type="AlphaFoldDB" id="A0AA97PJX8"/>
<protein>
    <submittedName>
        <fullName evidence="1">Uncharacterized protein</fullName>
    </submittedName>
</protein>
<dbReference type="Proteomes" id="UP000011086">
    <property type="component" value="Unassembled WGS sequence"/>
</dbReference>
<evidence type="ECO:0000313" key="1">
    <source>
        <dbReference type="EMBL" id="ELQ37397.1"/>
    </source>
</evidence>
<dbReference type="EMBL" id="JH793940">
    <property type="protein sequence ID" value="ELQ37397.1"/>
    <property type="molecule type" value="Genomic_DNA"/>
</dbReference>
<reference evidence="1" key="1">
    <citation type="journal article" date="2012" name="PLoS Genet.">
        <title>Comparative analysis of the genomes of two field isolates of the rice blast fungus Magnaporthe oryzae.</title>
        <authorList>
            <person name="Xue M."/>
            <person name="Yang J."/>
            <person name="Li Z."/>
            <person name="Hu S."/>
            <person name="Yao N."/>
            <person name="Dean R.A."/>
            <person name="Zhao W."/>
            <person name="Shen M."/>
            <person name="Zhang H."/>
            <person name="Li C."/>
            <person name="Liu L."/>
            <person name="Cao L."/>
            <person name="Xu X."/>
            <person name="Xing Y."/>
            <person name="Hsiang T."/>
            <person name="Zhang Z."/>
            <person name="Xu J.R."/>
            <person name="Peng Y.L."/>
        </authorList>
    </citation>
    <scope>NUCLEOTIDE SEQUENCE</scope>
    <source>
        <strain evidence="1">Y34</strain>
    </source>
</reference>